<comment type="caution">
    <text evidence="1">The sequence shown here is derived from an EMBL/GenBank/DDBJ whole genome shotgun (WGS) entry which is preliminary data.</text>
</comment>
<reference evidence="1 2" key="2">
    <citation type="journal article" date="2022" name="Mol. Ecol. Resour.">
        <title>The genomes of chicory, endive, great burdock and yacon provide insights into Asteraceae paleo-polyploidization history and plant inulin production.</title>
        <authorList>
            <person name="Fan W."/>
            <person name="Wang S."/>
            <person name="Wang H."/>
            <person name="Wang A."/>
            <person name="Jiang F."/>
            <person name="Liu H."/>
            <person name="Zhao H."/>
            <person name="Xu D."/>
            <person name="Zhang Y."/>
        </authorList>
    </citation>
    <scope>NUCLEOTIDE SEQUENCE [LARGE SCALE GENOMIC DNA]</scope>
    <source>
        <strain evidence="2">cv. Yunnan</strain>
        <tissue evidence="1">Leaves</tissue>
    </source>
</reference>
<keyword evidence="2" id="KW-1185">Reference proteome</keyword>
<name>A0ACB9I432_9ASTR</name>
<sequence>MVHQRSSEMKYGDVEAGTMAICFECDGEESECYVWKGPGPTVLRAVAWNTGMLASYDQSVEYFMDNLGACEIDTKLWPGKKSITKSILLTERYNFDLG</sequence>
<dbReference type="EMBL" id="CM042027">
    <property type="protein sequence ID" value="KAI3802822.1"/>
    <property type="molecule type" value="Genomic_DNA"/>
</dbReference>
<gene>
    <name evidence="1" type="ORF">L1987_30965</name>
</gene>
<protein>
    <submittedName>
        <fullName evidence="1">Uncharacterized protein</fullName>
    </submittedName>
</protein>
<organism evidence="1 2">
    <name type="scientific">Smallanthus sonchifolius</name>
    <dbReference type="NCBI Taxonomy" id="185202"/>
    <lineage>
        <taxon>Eukaryota</taxon>
        <taxon>Viridiplantae</taxon>
        <taxon>Streptophyta</taxon>
        <taxon>Embryophyta</taxon>
        <taxon>Tracheophyta</taxon>
        <taxon>Spermatophyta</taxon>
        <taxon>Magnoliopsida</taxon>
        <taxon>eudicotyledons</taxon>
        <taxon>Gunneridae</taxon>
        <taxon>Pentapetalae</taxon>
        <taxon>asterids</taxon>
        <taxon>campanulids</taxon>
        <taxon>Asterales</taxon>
        <taxon>Asteraceae</taxon>
        <taxon>Asteroideae</taxon>
        <taxon>Heliantheae alliance</taxon>
        <taxon>Millerieae</taxon>
        <taxon>Smallanthus</taxon>
    </lineage>
</organism>
<dbReference type="Proteomes" id="UP001056120">
    <property type="component" value="Linkage Group LG10"/>
</dbReference>
<evidence type="ECO:0000313" key="2">
    <source>
        <dbReference type="Proteomes" id="UP001056120"/>
    </source>
</evidence>
<accession>A0ACB9I432</accession>
<reference evidence="2" key="1">
    <citation type="journal article" date="2022" name="Mol. Ecol. Resour.">
        <title>The genomes of chicory, endive, great burdock and yacon provide insights into Asteraceae palaeo-polyploidization history and plant inulin production.</title>
        <authorList>
            <person name="Fan W."/>
            <person name="Wang S."/>
            <person name="Wang H."/>
            <person name="Wang A."/>
            <person name="Jiang F."/>
            <person name="Liu H."/>
            <person name="Zhao H."/>
            <person name="Xu D."/>
            <person name="Zhang Y."/>
        </authorList>
    </citation>
    <scope>NUCLEOTIDE SEQUENCE [LARGE SCALE GENOMIC DNA]</scope>
    <source>
        <strain evidence="2">cv. Yunnan</strain>
    </source>
</reference>
<evidence type="ECO:0000313" key="1">
    <source>
        <dbReference type="EMBL" id="KAI3802822.1"/>
    </source>
</evidence>
<proteinExistence type="predicted"/>